<evidence type="ECO:0000313" key="5">
    <source>
        <dbReference type="EMBL" id="MBL0374758.1"/>
    </source>
</evidence>
<dbReference type="GO" id="GO:0006355">
    <property type="term" value="P:regulation of DNA-templated transcription"/>
    <property type="evidence" value="ECO:0007669"/>
    <property type="project" value="UniProtKB-ARBA"/>
</dbReference>
<dbReference type="Gene3D" id="1.10.10.10">
    <property type="entry name" value="Winged helix-like DNA-binding domain superfamily/Winged helix DNA-binding domain"/>
    <property type="match status" value="1"/>
</dbReference>
<sequence length="151" mass="16781">MSILDETDRSLLALLQKNDRLSLAEIGQELKLAPSTVNDRIKRLVRNGIISGFHAVVNPEKVGLDLLAFVFVGWNDPDVEVAFLEKVNTSGAVLECHHVTGAWNYLLKVRLKNTRELEKFLAQELKGIEGLMRTETLIALSSAKEVSTLDV</sequence>
<dbReference type="InterPro" id="IPR019888">
    <property type="entry name" value="Tscrpt_reg_AsnC-like"/>
</dbReference>
<organism evidence="5 6">
    <name type="scientific">Rhizobium setariae</name>
    <dbReference type="NCBI Taxonomy" id="2801340"/>
    <lineage>
        <taxon>Bacteria</taxon>
        <taxon>Pseudomonadati</taxon>
        <taxon>Pseudomonadota</taxon>
        <taxon>Alphaproteobacteria</taxon>
        <taxon>Hyphomicrobiales</taxon>
        <taxon>Rhizobiaceae</taxon>
        <taxon>Rhizobium/Agrobacterium group</taxon>
        <taxon>Rhizobium</taxon>
    </lineage>
</organism>
<dbReference type="InterPro" id="IPR036388">
    <property type="entry name" value="WH-like_DNA-bd_sf"/>
</dbReference>
<dbReference type="PANTHER" id="PTHR30154">
    <property type="entry name" value="LEUCINE-RESPONSIVE REGULATORY PROTEIN"/>
    <property type="match status" value="1"/>
</dbReference>
<dbReference type="GO" id="GO:0005829">
    <property type="term" value="C:cytosol"/>
    <property type="evidence" value="ECO:0007669"/>
    <property type="project" value="TreeGrafter"/>
</dbReference>
<keyword evidence="3" id="KW-0804">Transcription</keyword>
<evidence type="ECO:0000313" key="6">
    <source>
        <dbReference type="Proteomes" id="UP000633219"/>
    </source>
</evidence>
<feature type="domain" description="HTH asnC-type" evidence="4">
    <location>
        <begin position="4"/>
        <end position="65"/>
    </location>
</feature>
<evidence type="ECO:0000259" key="4">
    <source>
        <dbReference type="PROSITE" id="PS50956"/>
    </source>
</evidence>
<keyword evidence="1" id="KW-0805">Transcription regulation</keyword>
<gene>
    <name evidence="5" type="ORF">JJB09_22350</name>
</gene>
<dbReference type="PANTHER" id="PTHR30154:SF34">
    <property type="entry name" value="TRANSCRIPTIONAL REGULATOR AZLB"/>
    <property type="match status" value="1"/>
</dbReference>
<proteinExistence type="predicted"/>
<protein>
    <submittedName>
        <fullName evidence="5">Lrp/AsnC family transcriptional regulator</fullName>
    </submittedName>
</protein>
<dbReference type="InterPro" id="IPR036390">
    <property type="entry name" value="WH_DNA-bd_sf"/>
</dbReference>
<comment type="caution">
    <text evidence="5">The sequence shown here is derived from an EMBL/GenBank/DDBJ whole genome shotgun (WGS) entry which is preliminary data.</text>
</comment>
<dbReference type="RefSeq" id="WP_201663304.1">
    <property type="nucleotide sequence ID" value="NZ_JAEQNC010000015.1"/>
</dbReference>
<keyword evidence="6" id="KW-1185">Reference proteome</keyword>
<evidence type="ECO:0000256" key="2">
    <source>
        <dbReference type="ARBA" id="ARBA00023125"/>
    </source>
</evidence>
<dbReference type="GO" id="GO:0043565">
    <property type="term" value="F:sequence-specific DNA binding"/>
    <property type="evidence" value="ECO:0007669"/>
    <property type="project" value="InterPro"/>
</dbReference>
<evidence type="ECO:0000256" key="3">
    <source>
        <dbReference type="ARBA" id="ARBA00023163"/>
    </source>
</evidence>
<dbReference type="SUPFAM" id="SSF54909">
    <property type="entry name" value="Dimeric alpha+beta barrel"/>
    <property type="match status" value="1"/>
</dbReference>
<dbReference type="Pfam" id="PF01037">
    <property type="entry name" value="AsnC_trans_reg"/>
    <property type="match status" value="1"/>
</dbReference>
<dbReference type="SUPFAM" id="SSF46785">
    <property type="entry name" value="Winged helix' DNA-binding domain"/>
    <property type="match status" value="1"/>
</dbReference>
<dbReference type="InterPro" id="IPR019887">
    <property type="entry name" value="Tscrpt_reg_AsnC/Lrp_C"/>
</dbReference>
<dbReference type="InterPro" id="IPR000485">
    <property type="entry name" value="AsnC-type_HTH_dom"/>
</dbReference>
<dbReference type="InterPro" id="IPR011008">
    <property type="entry name" value="Dimeric_a/b-barrel"/>
</dbReference>
<dbReference type="GO" id="GO:0043200">
    <property type="term" value="P:response to amino acid"/>
    <property type="evidence" value="ECO:0007669"/>
    <property type="project" value="TreeGrafter"/>
</dbReference>
<reference evidence="5" key="1">
    <citation type="submission" date="2021-01" db="EMBL/GenBank/DDBJ databases">
        <title>Rhizobium sp. strain KVB221 16S ribosomal RNA gene Genome sequencing and assembly.</title>
        <authorList>
            <person name="Kang M."/>
        </authorList>
    </citation>
    <scope>NUCLEOTIDE SEQUENCE</scope>
    <source>
        <strain evidence="5">KVB221</strain>
    </source>
</reference>
<dbReference type="Pfam" id="PF13412">
    <property type="entry name" value="HTH_24"/>
    <property type="match status" value="1"/>
</dbReference>
<dbReference type="SMART" id="SM00344">
    <property type="entry name" value="HTH_ASNC"/>
    <property type="match status" value="1"/>
</dbReference>
<dbReference type="Proteomes" id="UP000633219">
    <property type="component" value="Unassembled WGS sequence"/>
</dbReference>
<accession>A0A936YQB7</accession>
<evidence type="ECO:0000256" key="1">
    <source>
        <dbReference type="ARBA" id="ARBA00023015"/>
    </source>
</evidence>
<dbReference type="PRINTS" id="PR00033">
    <property type="entry name" value="HTHASNC"/>
</dbReference>
<dbReference type="AlphaFoldDB" id="A0A936YQB7"/>
<name>A0A936YQB7_9HYPH</name>
<dbReference type="PROSITE" id="PS50956">
    <property type="entry name" value="HTH_ASNC_2"/>
    <property type="match status" value="1"/>
</dbReference>
<keyword evidence="2" id="KW-0238">DNA-binding</keyword>
<dbReference type="CDD" id="cd00090">
    <property type="entry name" value="HTH_ARSR"/>
    <property type="match status" value="1"/>
</dbReference>
<dbReference type="EMBL" id="JAEQNC010000015">
    <property type="protein sequence ID" value="MBL0374758.1"/>
    <property type="molecule type" value="Genomic_DNA"/>
</dbReference>
<dbReference type="Gene3D" id="3.30.70.920">
    <property type="match status" value="1"/>
</dbReference>
<dbReference type="InterPro" id="IPR011991">
    <property type="entry name" value="ArsR-like_HTH"/>
</dbReference>